<gene>
    <name evidence="2" type="ORF">B0T19DRAFT_469188</name>
</gene>
<name>A0AAE0I301_9PEZI</name>
<sequence>MVLTMKFLGAWFLSSLVGLSTVAVAAPGGYYLTPILDDDEPSGDTEAPQNLTKRVPTSNSYYPLPIITAKGKTIIPPPQELLQIIKPEVSSGTCLFYTGLGNGAAAQRAIRNWYNCNIRNVPTEFADGTIGPPEDPITDETPRPGIIAGAAGDPNELVVYQSLMRSVDTCNVDALHDAGGWISASASADGFYSQAFAEACTGVVYWFAPAAMNPRAPTTNSVWTQYELPALTSGGRVSNIAYVDMNRGVEFDEDTGALEHPQVIWSQGDPPGTIAAPNTPSIAFRYFDPDNLPPFKPNGGSPECRQT</sequence>
<dbReference type="Proteomes" id="UP001286456">
    <property type="component" value="Unassembled WGS sequence"/>
</dbReference>
<accession>A0AAE0I301</accession>
<keyword evidence="1" id="KW-0732">Signal</keyword>
<evidence type="ECO:0000313" key="3">
    <source>
        <dbReference type="Proteomes" id="UP001286456"/>
    </source>
</evidence>
<reference evidence="2" key="1">
    <citation type="journal article" date="2023" name="Mol. Phylogenet. Evol.">
        <title>Genome-scale phylogeny and comparative genomics of the fungal order Sordariales.</title>
        <authorList>
            <person name="Hensen N."/>
            <person name="Bonometti L."/>
            <person name="Westerberg I."/>
            <person name="Brannstrom I.O."/>
            <person name="Guillou S."/>
            <person name="Cros-Aarteil S."/>
            <person name="Calhoun S."/>
            <person name="Haridas S."/>
            <person name="Kuo A."/>
            <person name="Mondo S."/>
            <person name="Pangilinan J."/>
            <person name="Riley R."/>
            <person name="LaButti K."/>
            <person name="Andreopoulos B."/>
            <person name="Lipzen A."/>
            <person name="Chen C."/>
            <person name="Yan M."/>
            <person name="Daum C."/>
            <person name="Ng V."/>
            <person name="Clum A."/>
            <person name="Steindorff A."/>
            <person name="Ohm R.A."/>
            <person name="Martin F."/>
            <person name="Silar P."/>
            <person name="Natvig D.O."/>
            <person name="Lalanne C."/>
            <person name="Gautier V."/>
            <person name="Ament-Velasquez S.L."/>
            <person name="Kruys A."/>
            <person name="Hutchinson M.I."/>
            <person name="Powell A.J."/>
            <person name="Barry K."/>
            <person name="Miller A.N."/>
            <person name="Grigoriev I.V."/>
            <person name="Debuchy R."/>
            <person name="Gladieux P."/>
            <person name="Hiltunen Thoren M."/>
            <person name="Johannesson H."/>
        </authorList>
    </citation>
    <scope>NUCLEOTIDE SEQUENCE</scope>
    <source>
        <strain evidence="2">SMH4131-1</strain>
    </source>
</reference>
<feature type="chain" id="PRO_5042260674" evidence="1">
    <location>
        <begin position="26"/>
        <end position="307"/>
    </location>
</feature>
<comment type="caution">
    <text evidence="2">The sequence shown here is derived from an EMBL/GenBank/DDBJ whole genome shotgun (WGS) entry which is preliminary data.</text>
</comment>
<proteinExistence type="predicted"/>
<protein>
    <submittedName>
        <fullName evidence="2">Uncharacterized protein</fullName>
    </submittedName>
</protein>
<evidence type="ECO:0000256" key="1">
    <source>
        <dbReference type="SAM" id="SignalP"/>
    </source>
</evidence>
<feature type="signal peptide" evidence="1">
    <location>
        <begin position="1"/>
        <end position="25"/>
    </location>
</feature>
<organism evidence="2 3">
    <name type="scientific">Cercophora scortea</name>
    <dbReference type="NCBI Taxonomy" id="314031"/>
    <lineage>
        <taxon>Eukaryota</taxon>
        <taxon>Fungi</taxon>
        <taxon>Dikarya</taxon>
        <taxon>Ascomycota</taxon>
        <taxon>Pezizomycotina</taxon>
        <taxon>Sordariomycetes</taxon>
        <taxon>Sordariomycetidae</taxon>
        <taxon>Sordariales</taxon>
        <taxon>Lasiosphaeriaceae</taxon>
        <taxon>Cercophora</taxon>
    </lineage>
</organism>
<dbReference type="AlphaFoldDB" id="A0AAE0I301"/>
<reference evidence="2" key="2">
    <citation type="submission" date="2023-06" db="EMBL/GenBank/DDBJ databases">
        <authorList>
            <consortium name="Lawrence Berkeley National Laboratory"/>
            <person name="Haridas S."/>
            <person name="Hensen N."/>
            <person name="Bonometti L."/>
            <person name="Westerberg I."/>
            <person name="Brannstrom I.O."/>
            <person name="Guillou S."/>
            <person name="Cros-Aarteil S."/>
            <person name="Calhoun S."/>
            <person name="Kuo A."/>
            <person name="Mondo S."/>
            <person name="Pangilinan J."/>
            <person name="Riley R."/>
            <person name="Labutti K."/>
            <person name="Andreopoulos B."/>
            <person name="Lipzen A."/>
            <person name="Chen C."/>
            <person name="Yanf M."/>
            <person name="Daum C."/>
            <person name="Ng V."/>
            <person name="Clum A."/>
            <person name="Steindorff A."/>
            <person name="Ohm R."/>
            <person name="Martin F."/>
            <person name="Silar P."/>
            <person name="Natvig D."/>
            <person name="Lalanne C."/>
            <person name="Gautier V."/>
            <person name="Ament-Velasquez S.L."/>
            <person name="Kruys A."/>
            <person name="Hutchinson M.I."/>
            <person name="Powell A.J."/>
            <person name="Barry K."/>
            <person name="Miller A.N."/>
            <person name="Grigoriev I.V."/>
            <person name="Debuchy R."/>
            <person name="Gladieux P."/>
            <person name="Thoren M.H."/>
            <person name="Johannesson H."/>
        </authorList>
    </citation>
    <scope>NUCLEOTIDE SEQUENCE</scope>
    <source>
        <strain evidence="2">SMH4131-1</strain>
    </source>
</reference>
<dbReference type="EMBL" id="JAUEPO010000007">
    <property type="protein sequence ID" value="KAK3317505.1"/>
    <property type="molecule type" value="Genomic_DNA"/>
</dbReference>
<evidence type="ECO:0000313" key="2">
    <source>
        <dbReference type="EMBL" id="KAK3317505.1"/>
    </source>
</evidence>
<keyword evidence="3" id="KW-1185">Reference proteome</keyword>